<reference evidence="3" key="1">
    <citation type="submission" date="2022-08" db="EMBL/GenBank/DDBJ databases">
        <authorList>
            <person name="Gutierrez-Valencia J."/>
        </authorList>
    </citation>
    <scope>NUCLEOTIDE SEQUENCE</scope>
</reference>
<keyword evidence="1" id="KW-0472">Membrane</keyword>
<evidence type="ECO:0000313" key="2">
    <source>
        <dbReference type="EMBL" id="CAI0403035.1"/>
    </source>
</evidence>
<keyword evidence="1" id="KW-1133">Transmembrane helix</keyword>
<evidence type="ECO:0000313" key="4">
    <source>
        <dbReference type="Proteomes" id="UP001154282"/>
    </source>
</evidence>
<name>A0AAV0J0B6_9ROSI</name>
<keyword evidence="1" id="KW-0812">Transmembrane</keyword>
<dbReference type="EMBL" id="CAMGYJ010000004">
    <property type="protein sequence ID" value="CAI0403197.1"/>
    <property type="molecule type" value="Genomic_DNA"/>
</dbReference>
<feature type="transmembrane region" description="Helical" evidence="1">
    <location>
        <begin position="12"/>
        <end position="28"/>
    </location>
</feature>
<dbReference type="Proteomes" id="UP001154282">
    <property type="component" value="Unassembled WGS sequence"/>
</dbReference>
<accession>A0AAV0J0B6</accession>
<comment type="caution">
    <text evidence="3">The sequence shown here is derived from an EMBL/GenBank/DDBJ whole genome shotgun (WGS) entry which is preliminary data.</text>
</comment>
<keyword evidence="4" id="KW-1185">Reference proteome</keyword>
<dbReference type="AlphaFoldDB" id="A0AAV0J0B6"/>
<evidence type="ECO:0000313" key="3">
    <source>
        <dbReference type="EMBL" id="CAI0403197.1"/>
    </source>
</evidence>
<proteinExistence type="predicted"/>
<protein>
    <submittedName>
        <fullName evidence="3">Uncharacterized protein</fullName>
    </submittedName>
</protein>
<gene>
    <name evidence="2" type="ORF">LITE_LOCUS11876</name>
    <name evidence="3" type="ORF">LITE_LOCUS11936</name>
</gene>
<dbReference type="EMBL" id="CAMGYJ010000004">
    <property type="protein sequence ID" value="CAI0403035.1"/>
    <property type="molecule type" value="Genomic_DNA"/>
</dbReference>
<organism evidence="3 4">
    <name type="scientific">Linum tenue</name>
    <dbReference type="NCBI Taxonomy" id="586396"/>
    <lineage>
        <taxon>Eukaryota</taxon>
        <taxon>Viridiplantae</taxon>
        <taxon>Streptophyta</taxon>
        <taxon>Embryophyta</taxon>
        <taxon>Tracheophyta</taxon>
        <taxon>Spermatophyta</taxon>
        <taxon>Magnoliopsida</taxon>
        <taxon>eudicotyledons</taxon>
        <taxon>Gunneridae</taxon>
        <taxon>Pentapetalae</taxon>
        <taxon>rosids</taxon>
        <taxon>fabids</taxon>
        <taxon>Malpighiales</taxon>
        <taxon>Linaceae</taxon>
        <taxon>Linum</taxon>
    </lineage>
</organism>
<evidence type="ECO:0000256" key="1">
    <source>
        <dbReference type="SAM" id="Phobius"/>
    </source>
</evidence>
<sequence>MVSRDKSVNGYHFVILLSPVVSFWDCIIRKMRYSYRPEWV</sequence>